<accession>Q3MJW0</accession>
<dbReference type="EMBL" id="AY915127">
    <property type="protein sequence ID" value="ABA40793.1"/>
    <property type="molecule type" value="mRNA"/>
</dbReference>
<proteinExistence type="evidence at transcript level"/>
<dbReference type="AlphaFoldDB" id="Q3MJW0"/>
<name>Q3MJW0_SCHJA</name>
<protein>
    <submittedName>
        <fullName evidence="1">SJCHGC03052 protein</fullName>
    </submittedName>
</protein>
<reference evidence="1" key="2">
    <citation type="journal article" date="2006" name="PLoS Pathog.">
        <title>New perspectives on host-parasite interplay by comparative transcriptomic and proteomic analyses of Schistosoma japonicum.</title>
        <authorList>
            <person name="Liu F."/>
            <person name="Lu J."/>
            <person name="Hu W."/>
            <person name="Wang S.Y."/>
            <person name="Cui S.J."/>
            <person name="Chi M."/>
            <person name="Yan Q."/>
            <person name="Wang X.R."/>
            <person name="Song H.D."/>
            <person name="Xu X.N."/>
            <person name="Wang J.J."/>
            <person name="Zhang X.L."/>
            <person name="Zhang X."/>
            <person name="Wang Z.Q."/>
            <person name="Xue C.L."/>
            <person name="Brindley P.J."/>
            <person name="McManus D.P."/>
            <person name="Yang P.Y."/>
            <person name="Feng Z."/>
            <person name="Chen Z."/>
            <person name="Han Z.G."/>
        </authorList>
    </citation>
    <scope>NUCLEOTIDE SEQUENCE</scope>
</reference>
<reference evidence="1" key="1">
    <citation type="submission" date="2005-01" db="EMBL/GenBank/DDBJ databases">
        <authorList>
            <person name="Han Z."/>
        </authorList>
    </citation>
    <scope>NUCLEOTIDE SEQUENCE</scope>
</reference>
<organism evidence="1">
    <name type="scientific">Schistosoma japonicum</name>
    <name type="common">Blood fluke</name>
    <dbReference type="NCBI Taxonomy" id="6182"/>
    <lineage>
        <taxon>Eukaryota</taxon>
        <taxon>Metazoa</taxon>
        <taxon>Spiralia</taxon>
        <taxon>Lophotrochozoa</taxon>
        <taxon>Platyhelminthes</taxon>
        <taxon>Trematoda</taxon>
        <taxon>Digenea</taxon>
        <taxon>Strigeidida</taxon>
        <taxon>Schistosomatoidea</taxon>
        <taxon>Schistosomatidae</taxon>
        <taxon>Schistosoma</taxon>
    </lineage>
</organism>
<evidence type="ECO:0000313" key="1">
    <source>
        <dbReference type="EMBL" id="ABA40793.1"/>
    </source>
</evidence>
<sequence>MDTNPITLDEEILEDVETFTYLSNIIDKQGGSDLWQMCRCGLERQGQHFYN</sequence>